<protein>
    <submittedName>
        <fullName evidence="1">Uncharacterized protein</fullName>
    </submittedName>
</protein>
<dbReference type="EMBL" id="VFJC01000028">
    <property type="protein sequence ID" value="KAB5522303.1"/>
    <property type="molecule type" value="Genomic_DNA"/>
</dbReference>
<organism evidence="1 2">
    <name type="scientific">Pangasianodon hypophthalmus</name>
    <name type="common">Striped catfish</name>
    <name type="synonym">Helicophagus hypophthalmus</name>
    <dbReference type="NCBI Taxonomy" id="310915"/>
    <lineage>
        <taxon>Eukaryota</taxon>
        <taxon>Metazoa</taxon>
        <taxon>Chordata</taxon>
        <taxon>Craniata</taxon>
        <taxon>Vertebrata</taxon>
        <taxon>Euteleostomi</taxon>
        <taxon>Actinopterygii</taxon>
        <taxon>Neopterygii</taxon>
        <taxon>Teleostei</taxon>
        <taxon>Ostariophysi</taxon>
        <taxon>Siluriformes</taxon>
        <taxon>Pangasiidae</taxon>
        <taxon>Pangasianodon</taxon>
    </lineage>
</organism>
<reference evidence="1 2" key="1">
    <citation type="submission" date="2019-06" db="EMBL/GenBank/DDBJ databases">
        <title>A chromosome-scale genome assembly of the striped catfish, Pangasianodon hypophthalmus.</title>
        <authorList>
            <person name="Wen M."/>
            <person name="Zahm M."/>
            <person name="Roques C."/>
            <person name="Cabau C."/>
            <person name="Klopp C."/>
            <person name="Donnadieu C."/>
            <person name="Jouanno E."/>
            <person name="Avarre J.-C."/>
            <person name="Campet M."/>
            <person name="Ha T.T.T."/>
            <person name="Dugue R."/>
            <person name="Lampietro C."/>
            <person name="Louis A."/>
            <person name="Herpin A."/>
            <person name="Echchiki A."/>
            <person name="Berthelot C."/>
            <person name="Parey E."/>
            <person name="Roest-Crollius H."/>
            <person name="Braasch I."/>
            <person name="Postlethwait J."/>
            <person name="Bobe J."/>
            <person name="Montfort J."/>
            <person name="Bouchez O."/>
            <person name="Begum T."/>
            <person name="Schartl M."/>
            <person name="Guiguen Y."/>
        </authorList>
    </citation>
    <scope>NUCLEOTIDE SEQUENCE [LARGE SCALE GENOMIC DNA]</scope>
    <source>
        <strain evidence="1 2">Indonesia</strain>
        <tissue evidence="1">Blood</tissue>
    </source>
</reference>
<keyword evidence="2" id="KW-1185">Reference proteome</keyword>
<comment type="caution">
    <text evidence="1">The sequence shown here is derived from an EMBL/GenBank/DDBJ whole genome shotgun (WGS) entry which is preliminary data.</text>
</comment>
<accession>A0A5N5JXJ7</accession>
<gene>
    <name evidence="1" type="ORF">PHYPO_G00158030</name>
</gene>
<proteinExistence type="predicted"/>
<evidence type="ECO:0000313" key="2">
    <source>
        <dbReference type="Proteomes" id="UP000327468"/>
    </source>
</evidence>
<dbReference type="Proteomes" id="UP000327468">
    <property type="component" value="Chromosome 27"/>
</dbReference>
<evidence type="ECO:0000313" key="1">
    <source>
        <dbReference type="EMBL" id="KAB5522303.1"/>
    </source>
</evidence>
<dbReference type="AlphaFoldDB" id="A0A5N5JXJ7"/>
<name>A0A5N5JXJ7_PANHP</name>
<sequence length="97" mass="11048">MKTGSETSCLTGRVLLPAVFIFAVLRHRRVIKQDEAGVARNDGRLAGRCRVTAWEVLKFHSVTAFDTIAAARLQTELQTELRLFCVLRQPEDRKEFM</sequence>